<dbReference type="Proteomes" id="UP000008221">
    <property type="component" value="Chromosome"/>
</dbReference>
<dbReference type="Pfam" id="PF00583">
    <property type="entry name" value="Acetyltransf_1"/>
    <property type="match status" value="1"/>
</dbReference>
<evidence type="ECO:0000313" key="3">
    <source>
        <dbReference type="Proteomes" id="UP000008221"/>
    </source>
</evidence>
<keyword evidence="3" id="KW-1185">Reference proteome</keyword>
<proteinExistence type="predicted"/>
<dbReference type="InterPro" id="IPR000182">
    <property type="entry name" value="GNAT_dom"/>
</dbReference>
<protein>
    <submittedName>
        <fullName evidence="2">GCN5-related N-acetyltransferase</fullName>
    </submittedName>
</protein>
<feature type="domain" description="N-acetyltransferase" evidence="1">
    <location>
        <begin position="1"/>
        <end position="141"/>
    </location>
</feature>
<reference evidence="2 3" key="1">
    <citation type="journal article" date="2009" name="Genome Res.">
        <title>Complete genome of the cellulolytic thermophile Acidothermus cellulolyticus 11B provides insights into its ecophysiological and evolutionary adaptations.</title>
        <authorList>
            <person name="Barabote R.D."/>
            <person name="Xie G."/>
            <person name="Leu D.H."/>
            <person name="Normand P."/>
            <person name="Necsulea A."/>
            <person name="Daubin V."/>
            <person name="Medigue C."/>
            <person name="Adney W.S."/>
            <person name="Xu X.C."/>
            <person name="Lapidus A."/>
            <person name="Parales R.E."/>
            <person name="Detter C."/>
            <person name="Pujic P."/>
            <person name="Bruce D."/>
            <person name="Lavire C."/>
            <person name="Challacombe J.F."/>
            <person name="Brettin T.S."/>
            <person name="Berry A.M."/>
        </authorList>
    </citation>
    <scope>NUCLEOTIDE SEQUENCE [LARGE SCALE GENOMIC DNA]</scope>
    <source>
        <strain evidence="3">ATCC 43068 / DSM 8971 / 11B</strain>
    </source>
</reference>
<dbReference type="InterPro" id="IPR016181">
    <property type="entry name" value="Acyl_CoA_acyltransferase"/>
</dbReference>
<sequence>MSAVLVVAEVIRPLRWRVLRPDQPFAEAVYPGDDAPDTFHVAVRSGGDVLACASFHREPAPDGREGWRLRGMASATPGRGYGSTALTFGLAEVQRRGGRLVWCNARLPAVPFYQRHGFTVTSAEFEIPPIGRHVVMERVLP</sequence>
<organism evidence="2 3">
    <name type="scientific">Acidothermus cellulolyticus (strain ATCC 43068 / DSM 8971 / 11B)</name>
    <dbReference type="NCBI Taxonomy" id="351607"/>
    <lineage>
        <taxon>Bacteria</taxon>
        <taxon>Bacillati</taxon>
        <taxon>Actinomycetota</taxon>
        <taxon>Actinomycetes</taxon>
        <taxon>Acidothermales</taxon>
        <taxon>Acidothermaceae</taxon>
        <taxon>Acidothermus</taxon>
    </lineage>
</organism>
<keyword evidence="2" id="KW-0808">Transferase</keyword>
<dbReference type="KEGG" id="ace:Acel_0804"/>
<accession>A0LT17</accession>
<gene>
    <name evidence="2" type="ordered locus">Acel_0804</name>
</gene>
<dbReference type="PROSITE" id="PS51186">
    <property type="entry name" value="GNAT"/>
    <property type="match status" value="1"/>
</dbReference>
<dbReference type="InParanoid" id="A0LT17"/>
<dbReference type="HOGENOM" id="CLU_056607_4_1_11"/>
<dbReference type="SUPFAM" id="SSF55729">
    <property type="entry name" value="Acyl-CoA N-acyltransferases (Nat)"/>
    <property type="match status" value="1"/>
</dbReference>
<evidence type="ECO:0000313" key="2">
    <source>
        <dbReference type="EMBL" id="ABK52577.1"/>
    </source>
</evidence>
<dbReference type="Gene3D" id="3.40.630.30">
    <property type="match status" value="1"/>
</dbReference>
<dbReference type="GO" id="GO:0016747">
    <property type="term" value="F:acyltransferase activity, transferring groups other than amino-acyl groups"/>
    <property type="evidence" value="ECO:0007669"/>
    <property type="project" value="InterPro"/>
</dbReference>
<dbReference type="EMBL" id="CP000481">
    <property type="protein sequence ID" value="ABK52577.1"/>
    <property type="molecule type" value="Genomic_DNA"/>
</dbReference>
<dbReference type="STRING" id="351607.Acel_0804"/>
<dbReference type="eggNOG" id="COG2153">
    <property type="taxonomic scope" value="Bacteria"/>
</dbReference>
<dbReference type="AlphaFoldDB" id="A0LT17"/>
<evidence type="ECO:0000259" key="1">
    <source>
        <dbReference type="PROSITE" id="PS51186"/>
    </source>
</evidence>
<name>A0LT17_ACIC1</name>